<feature type="compositionally biased region" description="Acidic residues" evidence="1">
    <location>
        <begin position="21"/>
        <end position="31"/>
    </location>
</feature>
<feature type="region of interest" description="Disordered" evidence="1">
    <location>
        <begin position="1"/>
        <end position="31"/>
    </location>
</feature>
<gene>
    <name evidence="2" type="ORF">LTR25_009598</name>
</gene>
<evidence type="ECO:0000313" key="3">
    <source>
        <dbReference type="Proteomes" id="UP001345827"/>
    </source>
</evidence>
<protein>
    <submittedName>
        <fullName evidence="2">Uncharacterized protein</fullName>
    </submittedName>
</protein>
<dbReference type="EMBL" id="JAXLQG010000021">
    <property type="protein sequence ID" value="KAK5529818.1"/>
    <property type="molecule type" value="Genomic_DNA"/>
</dbReference>
<dbReference type="Proteomes" id="UP001345827">
    <property type="component" value="Unassembled WGS sequence"/>
</dbReference>
<proteinExistence type="predicted"/>
<dbReference type="AlphaFoldDB" id="A0AAV9PUJ5"/>
<reference evidence="2 3" key="1">
    <citation type="submission" date="2023-06" db="EMBL/GenBank/DDBJ databases">
        <title>Black Yeasts Isolated from many extreme environments.</title>
        <authorList>
            <person name="Coleine C."/>
            <person name="Stajich J.E."/>
            <person name="Selbmann L."/>
        </authorList>
    </citation>
    <scope>NUCLEOTIDE SEQUENCE [LARGE SCALE GENOMIC DNA]</scope>
    <source>
        <strain evidence="2 3">CCFEE 5887</strain>
    </source>
</reference>
<comment type="caution">
    <text evidence="2">The sequence shown here is derived from an EMBL/GenBank/DDBJ whole genome shotgun (WGS) entry which is preliminary data.</text>
</comment>
<accession>A0AAV9PUJ5</accession>
<keyword evidence="3" id="KW-1185">Reference proteome</keyword>
<feature type="compositionally biased region" description="Basic residues" evidence="1">
    <location>
        <begin position="1"/>
        <end position="15"/>
    </location>
</feature>
<name>A0AAV9PUJ5_9PEZI</name>
<evidence type="ECO:0000313" key="2">
    <source>
        <dbReference type="EMBL" id="KAK5529818.1"/>
    </source>
</evidence>
<evidence type="ECO:0000256" key="1">
    <source>
        <dbReference type="SAM" id="MobiDB-lite"/>
    </source>
</evidence>
<sequence>MSAGHNNRRIPLRIRLRGEDEASDEDNDDAIDLAGDEILDQESFEIGEDIMYQDSDEIGDESWDELSDAGSVDSYEPTLVEVPVTYHATTTWPAALASYYANTYAETIQMTKDWEENGYGIFRPPAHLRPDHHPFPLEVPATFGRPDLQPHIPGSDNRFTVGDDDADDGNLDLNIKFSTGMSYEIWGIPDEFTCTLEEAYYYHTKWSLLDRWYSREYVSQSEIMQAQLDRLMDRSMSSGDALRALIHRLLKASFKEIEVEIIGSLKRGKIIHWYTSPKVTSGSLPLIVLFKDQDDPERPYYQLVRTTLEDMEDPLVRQIGGEMVGFNRVEQMSVNPNGIGLDY</sequence>
<organism evidence="2 3">
    <name type="scientific">Vermiconidia calcicola</name>
    <dbReference type="NCBI Taxonomy" id="1690605"/>
    <lineage>
        <taxon>Eukaryota</taxon>
        <taxon>Fungi</taxon>
        <taxon>Dikarya</taxon>
        <taxon>Ascomycota</taxon>
        <taxon>Pezizomycotina</taxon>
        <taxon>Dothideomycetes</taxon>
        <taxon>Dothideomycetidae</taxon>
        <taxon>Mycosphaerellales</taxon>
        <taxon>Extremaceae</taxon>
        <taxon>Vermiconidia</taxon>
    </lineage>
</organism>